<keyword evidence="12 16" id="KW-0560">Oxidoreductase</keyword>
<dbReference type="GO" id="GO:0051301">
    <property type="term" value="P:cell division"/>
    <property type="evidence" value="ECO:0007669"/>
    <property type="project" value="UniProtKB-KW"/>
</dbReference>
<dbReference type="SUPFAM" id="SSF56176">
    <property type="entry name" value="FAD-binding/transporter-associated domain-like"/>
    <property type="match status" value="1"/>
</dbReference>
<dbReference type="Gene3D" id="3.30.43.10">
    <property type="entry name" value="Uridine Diphospho-n-acetylenolpyruvylglucosamine Reductase, domain 2"/>
    <property type="match status" value="1"/>
</dbReference>
<keyword evidence="9 16" id="KW-0521">NADP</keyword>
<dbReference type="UniPathway" id="UPA00219"/>
<dbReference type="InterPro" id="IPR016167">
    <property type="entry name" value="FAD-bd_PCMH_sub1"/>
</dbReference>
<accession>A0A1F7IEL1</accession>
<name>A0A1F7IEL1_9BACT</name>
<dbReference type="GO" id="GO:0005829">
    <property type="term" value="C:cytosol"/>
    <property type="evidence" value="ECO:0007669"/>
    <property type="project" value="TreeGrafter"/>
</dbReference>
<keyword evidence="6 16" id="KW-0132">Cell division</keyword>
<dbReference type="SUPFAM" id="SSF56194">
    <property type="entry name" value="Uridine diphospho-N-Acetylenolpyruvylglucosamine reductase, MurB, C-terminal domain"/>
    <property type="match status" value="1"/>
</dbReference>
<feature type="active site" evidence="16">
    <location>
        <position position="299"/>
    </location>
</feature>
<evidence type="ECO:0000256" key="1">
    <source>
        <dbReference type="ARBA" id="ARBA00001974"/>
    </source>
</evidence>
<keyword evidence="7 16" id="KW-0285">Flavoprotein</keyword>
<organism evidence="18 19">
    <name type="scientific">Candidatus Roizmanbacteria bacterium RIFCSPLOWO2_01_FULL_37_12</name>
    <dbReference type="NCBI Taxonomy" id="1802056"/>
    <lineage>
        <taxon>Bacteria</taxon>
        <taxon>Candidatus Roizmaniibacteriota</taxon>
    </lineage>
</organism>
<dbReference type="EMBL" id="MGAG01000009">
    <property type="protein sequence ID" value="OGK41785.1"/>
    <property type="molecule type" value="Genomic_DNA"/>
</dbReference>
<evidence type="ECO:0000256" key="10">
    <source>
        <dbReference type="ARBA" id="ARBA00022960"/>
    </source>
</evidence>
<dbReference type="InterPro" id="IPR011601">
    <property type="entry name" value="MurB_C"/>
</dbReference>
<evidence type="ECO:0000256" key="9">
    <source>
        <dbReference type="ARBA" id="ARBA00022857"/>
    </source>
</evidence>
<dbReference type="NCBIfam" id="TIGR00179">
    <property type="entry name" value="murB"/>
    <property type="match status" value="1"/>
</dbReference>
<sequence length="303" mass="34248">MTNLKNKLEKYLGSNRIKENFNLSPYLTLRTKTTAEYYFEADSRNDLVNAKKVSLKLKLPLLILGGGSNLAVINKKLNGLVVRNKYIHKKIEVNKNAVMLNVSSGYPITKLAKELAEYGYEGLEFHFGLPGTIGGALYMNSKWTKPTVYVGDNLVSAVLLDRDGSEKKVNRSYFNFAYDQSSLQKNKEMVLEANFKLKKSDPQKTRQHADFAMKYRKLTQPFGVFTSGCFFRNINDQSAGRLIDLAGLKNTRVGKFHVSDKHANFIIHDGSGDPNDLKKLLLLIKKKVKDKFGITLQEEVIVI</sequence>
<dbReference type="Gene3D" id="3.30.465.10">
    <property type="match status" value="1"/>
</dbReference>
<evidence type="ECO:0000256" key="14">
    <source>
        <dbReference type="ARBA" id="ARBA00023316"/>
    </source>
</evidence>
<evidence type="ECO:0000256" key="13">
    <source>
        <dbReference type="ARBA" id="ARBA00023306"/>
    </source>
</evidence>
<evidence type="ECO:0000256" key="6">
    <source>
        <dbReference type="ARBA" id="ARBA00022618"/>
    </source>
</evidence>
<dbReference type="PANTHER" id="PTHR21071">
    <property type="entry name" value="UDP-N-ACETYLENOLPYRUVOYLGLUCOSAMINE REDUCTASE"/>
    <property type="match status" value="1"/>
</dbReference>
<dbReference type="GO" id="GO:0071949">
    <property type="term" value="F:FAD binding"/>
    <property type="evidence" value="ECO:0007669"/>
    <property type="project" value="InterPro"/>
</dbReference>
<dbReference type="Pfam" id="PF02873">
    <property type="entry name" value="MurB_C"/>
    <property type="match status" value="1"/>
</dbReference>
<evidence type="ECO:0000256" key="11">
    <source>
        <dbReference type="ARBA" id="ARBA00022984"/>
    </source>
</evidence>
<feature type="domain" description="FAD-binding PCMH-type" evidence="17">
    <location>
        <begin position="30"/>
        <end position="200"/>
    </location>
</feature>
<dbReference type="PROSITE" id="PS51387">
    <property type="entry name" value="FAD_PCMH"/>
    <property type="match status" value="1"/>
</dbReference>
<keyword evidence="10 16" id="KW-0133">Cell shape</keyword>
<dbReference type="InterPro" id="IPR003170">
    <property type="entry name" value="MurB"/>
</dbReference>
<comment type="caution">
    <text evidence="18">The sequence shown here is derived from an EMBL/GenBank/DDBJ whole genome shotgun (WGS) entry which is preliminary data.</text>
</comment>
<dbReference type="AlphaFoldDB" id="A0A1F7IEL1"/>
<dbReference type="PANTHER" id="PTHR21071:SF4">
    <property type="entry name" value="UDP-N-ACETYLENOLPYRUVOYLGLUCOSAMINE REDUCTASE"/>
    <property type="match status" value="1"/>
</dbReference>
<comment type="subcellular location">
    <subcellularLocation>
        <location evidence="3 16">Cytoplasm</location>
    </subcellularLocation>
</comment>
<dbReference type="Proteomes" id="UP000177698">
    <property type="component" value="Unassembled WGS sequence"/>
</dbReference>
<keyword evidence="13 16" id="KW-0131">Cell cycle</keyword>
<evidence type="ECO:0000256" key="3">
    <source>
        <dbReference type="ARBA" id="ARBA00004496"/>
    </source>
</evidence>
<dbReference type="GO" id="GO:0009252">
    <property type="term" value="P:peptidoglycan biosynthetic process"/>
    <property type="evidence" value="ECO:0007669"/>
    <property type="project" value="UniProtKB-UniRule"/>
</dbReference>
<dbReference type="GO" id="GO:0008762">
    <property type="term" value="F:UDP-N-acetylmuramate dehydrogenase activity"/>
    <property type="evidence" value="ECO:0007669"/>
    <property type="project" value="UniProtKB-UniRule"/>
</dbReference>
<keyword evidence="11 16" id="KW-0573">Peptidoglycan synthesis</keyword>
<comment type="caution">
    <text evidence="16">Lacks conserved residue(s) required for the propagation of feature annotation.</text>
</comment>
<dbReference type="GO" id="GO:0008360">
    <property type="term" value="P:regulation of cell shape"/>
    <property type="evidence" value="ECO:0007669"/>
    <property type="project" value="UniProtKB-KW"/>
</dbReference>
<dbReference type="STRING" id="1802056.A2954_03655"/>
<comment type="similarity">
    <text evidence="16">Belongs to the MurB family.</text>
</comment>
<dbReference type="InterPro" id="IPR036318">
    <property type="entry name" value="FAD-bd_PCMH-like_sf"/>
</dbReference>
<keyword evidence="8 16" id="KW-0274">FAD</keyword>
<gene>
    <name evidence="16" type="primary">murB</name>
    <name evidence="18" type="ORF">A2954_03655</name>
</gene>
<proteinExistence type="inferred from homology"/>
<evidence type="ECO:0000256" key="15">
    <source>
        <dbReference type="ARBA" id="ARBA00048914"/>
    </source>
</evidence>
<dbReference type="InterPro" id="IPR016169">
    <property type="entry name" value="FAD-bd_PCMH_sub2"/>
</dbReference>
<keyword evidence="5 16" id="KW-0963">Cytoplasm</keyword>
<evidence type="ECO:0000256" key="7">
    <source>
        <dbReference type="ARBA" id="ARBA00022630"/>
    </source>
</evidence>
<evidence type="ECO:0000313" key="18">
    <source>
        <dbReference type="EMBL" id="OGK41785.1"/>
    </source>
</evidence>
<reference evidence="18 19" key="1">
    <citation type="journal article" date="2016" name="Nat. Commun.">
        <title>Thousands of microbial genomes shed light on interconnected biogeochemical processes in an aquifer system.</title>
        <authorList>
            <person name="Anantharaman K."/>
            <person name="Brown C.T."/>
            <person name="Hug L.A."/>
            <person name="Sharon I."/>
            <person name="Castelle C.J."/>
            <person name="Probst A.J."/>
            <person name="Thomas B.C."/>
            <person name="Singh A."/>
            <person name="Wilkins M.J."/>
            <person name="Karaoz U."/>
            <person name="Brodie E.L."/>
            <person name="Williams K.H."/>
            <person name="Hubbard S.S."/>
            <person name="Banfield J.F."/>
        </authorList>
    </citation>
    <scope>NUCLEOTIDE SEQUENCE [LARGE SCALE GENOMIC DNA]</scope>
</reference>
<dbReference type="EC" id="1.3.1.98" evidence="16"/>
<comment type="cofactor">
    <cofactor evidence="1 16">
        <name>FAD</name>
        <dbReference type="ChEBI" id="CHEBI:57692"/>
    </cofactor>
</comment>
<evidence type="ECO:0000256" key="2">
    <source>
        <dbReference type="ARBA" id="ARBA00003921"/>
    </source>
</evidence>
<evidence type="ECO:0000256" key="8">
    <source>
        <dbReference type="ARBA" id="ARBA00022827"/>
    </source>
</evidence>
<keyword evidence="14 16" id="KW-0961">Cell wall biogenesis/degradation</keyword>
<evidence type="ECO:0000256" key="12">
    <source>
        <dbReference type="ARBA" id="ARBA00023002"/>
    </source>
</evidence>
<comment type="function">
    <text evidence="2 16">Cell wall formation.</text>
</comment>
<dbReference type="HAMAP" id="MF_00037">
    <property type="entry name" value="MurB"/>
    <property type="match status" value="1"/>
</dbReference>
<dbReference type="InterPro" id="IPR006094">
    <property type="entry name" value="Oxid_FAD_bind_N"/>
</dbReference>
<feature type="active site" description="Proton donor" evidence="16">
    <location>
        <position position="229"/>
    </location>
</feature>
<evidence type="ECO:0000256" key="5">
    <source>
        <dbReference type="ARBA" id="ARBA00022490"/>
    </source>
</evidence>
<dbReference type="InterPro" id="IPR016166">
    <property type="entry name" value="FAD-bd_PCMH"/>
</dbReference>
<evidence type="ECO:0000313" key="19">
    <source>
        <dbReference type="Proteomes" id="UP000177698"/>
    </source>
</evidence>
<dbReference type="Pfam" id="PF01565">
    <property type="entry name" value="FAD_binding_4"/>
    <property type="match status" value="1"/>
</dbReference>
<evidence type="ECO:0000256" key="16">
    <source>
        <dbReference type="HAMAP-Rule" id="MF_00037"/>
    </source>
</evidence>
<comment type="pathway">
    <text evidence="4 16">Cell wall biogenesis; peptidoglycan biosynthesis.</text>
</comment>
<protein>
    <recommendedName>
        <fullName evidence="16">UDP-N-acetylenolpyruvoylglucosamine reductase</fullName>
        <ecNumber evidence="16">1.3.1.98</ecNumber>
    </recommendedName>
    <alternativeName>
        <fullName evidence="16">UDP-N-acetylmuramate dehydrogenase</fullName>
    </alternativeName>
</protein>
<dbReference type="GO" id="GO:0071555">
    <property type="term" value="P:cell wall organization"/>
    <property type="evidence" value="ECO:0007669"/>
    <property type="project" value="UniProtKB-KW"/>
</dbReference>
<dbReference type="InterPro" id="IPR036635">
    <property type="entry name" value="MurB_C_sf"/>
</dbReference>
<dbReference type="Gene3D" id="3.90.78.10">
    <property type="entry name" value="UDP-N-acetylenolpyruvoylglucosamine reductase, C-terminal domain"/>
    <property type="match status" value="1"/>
</dbReference>
<comment type="catalytic activity">
    <reaction evidence="15 16">
        <text>UDP-N-acetyl-alpha-D-muramate + NADP(+) = UDP-N-acetyl-3-O-(1-carboxyvinyl)-alpha-D-glucosamine + NADPH + H(+)</text>
        <dbReference type="Rhea" id="RHEA:12248"/>
        <dbReference type="ChEBI" id="CHEBI:15378"/>
        <dbReference type="ChEBI" id="CHEBI:57783"/>
        <dbReference type="ChEBI" id="CHEBI:58349"/>
        <dbReference type="ChEBI" id="CHEBI:68483"/>
        <dbReference type="ChEBI" id="CHEBI:70757"/>
        <dbReference type="EC" id="1.3.1.98"/>
    </reaction>
</comment>
<evidence type="ECO:0000256" key="4">
    <source>
        <dbReference type="ARBA" id="ARBA00004752"/>
    </source>
</evidence>
<evidence type="ECO:0000259" key="17">
    <source>
        <dbReference type="PROSITE" id="PS51387"/>
    </source>
</evidence>